<protein>
    <submittedName>
        <fullName evidence="1">Uncharacterized protein</fullName>
    </submittedName>
</protein>
<gene>
    <name evidence="1" type="ORF">A2846_04500</name>
</gene>
<evidence type="ECO:0000313" key="2">
    <source>
        <dbReference type="Proteomes" id="UP000176339"/>
    </source>
</evidence>
<comment type="caution">
    <text evidence="1">The sequence shown here is derived from an EMBL/GenBank/DDBJ whole genome shotgun (WGS) entry which is preliminary data.</text>
</comment>
<dbReference type="EMBL" id="MFEN01000007">
    <property type="protein sequence ID" value="OGE84512.1"/>
    <property type="molecule type" value="Genomic_DNA"/>
</dbReference>
<dbReference type="Proteomes" id="UP000176339">
    <property type="component" value="Unassembled WGS sequence"/>
</dbReference>
<organism evidence="1 2">
    <name type="scientific">Candidatus Doudnabacteria bacterium RIFCSPHIGHO2_01_FULL_49_9</name>
    <dbReference type="NCBI Taxonomy" id="1817827"/>
    <lineage>
        <taxon>Bacteria</taxon>
        <taxon>Candidatus Doudnaibacteriota</taxon>
    </lineage>
</organism>
<proteinExistence type="predicted"/>
<dbReference type="AlphaFoldDB" id="A0A1F5P3T7"/>
<evidence type="ECO:0000313" key="1">
    <source>
        <dbReference type="EMBL" id="OGE84512.1"/>
    </source>
</evidence>
<accession>A0A1F5P3T7</accession>
<name>A0A1F5P3T7_9BACT</name>
<reference evidence="1 2" key="1">
    <citation type="journal article" date="2016" name="Nat. Commun.">
        <title>Thousands of microbial genomes shed light on interconnected biogeochemical processes in an aquifer system.</title>
        <authorList>
            <person name="Anantharaman K."/>
            <person name="Brown C.T."/>
            <person name="Hug L.A."/>
            <person name="Sharon I."/>
            <person name="Castelle C.J."/>
            <person name="Probst A.J."/>
            <person name="Thomas B.C."/>
            <person name="Singh A."/>
            <person name="Wilkins M.J."/>
            <person name="Karaoz U."/>
            <person name="Brodie E.L."/>
            <person name="Williams K.H."/>
            <person name="Hubbard S.S."/>
            <person name="Banfield J.F."/>
        </authorList>
    </citation>
    <scope>NUCLEOTIDE SEQUENCE [LARGE SCALE GENOMIC DNA]</scope>
</reference>
<sequence length="101" mass="11690">MPFALSSNRSSTNFHRIDDCRKANCRLKDVHYKRTEKGAQRRMIPLTLEQCIARGLIYPCDTCYTDKLERTDLEMKIKDIQGELKKRFATSRPPKSTAPAL</sequence>